<evidence type="ECO:0000256" key="1">
    <source>
        <dbReference type="SAM" id="Phobius"/>
    </source>
</evidence>
<sequence length="104" mass="11573">MHLHHVDQLLKLLFNLLENPFVAAGDDGHLGILRIIGGVHRERYDVVAAAAEQPGYPGENSELVRNQHRNGMGFGYSHFLTLRVVIICSANPVFASTSAFFFRN</sequence>
<keyword evidence="1" id="KW-0472">Membrane</keyword>
<name>A0A645G290_9ZZZZ</name>
<dbReference type="AlphaFoldDB" id="A0A645G290"/>
<keyword evidence="1" id="KW-0812">Transmembrane</keyword>
<evidence type="ECO:0000313" key="2">
    <source>
        <dbReference type="EMBL" id="MPN18223.1"/>
    </source>
</evidence>
<accession>A0A645G290</accession>
<gene>
    <name evidence="2" type="ORF">SDC9_165582</name>
</gene>
<organism evidence="2">
    <name type="scientific">bioreactor metagenome</name>
    <dbReference type="NCBI Taxonomy" id="1076179"/>
    <lineage>
        <taxon>unclassified sequences</taxon>
        <taxon>metagenomes</taxon>
        <taxon>ecological metagenomes</taxon>
    </lineage>
</organism>
<comment type="caution">
    <text evidence="2">The sequence shown here is derived from an EMBL/GenBank/DDBJ whole genome shotgun (WGS) entry which is preliminary data.</text>
</comment>
<proteinExistence type="predicted"/>
<dbReference type="EMBL" id="VSSQ01065506">
    <property type="protein sequence ID" value="MPN18223.1"/>
    <property type="molecule type" value="Genomic_DNA"/>
</dbReference>
<protein>
    <submittedName>
        <fullName evidence="2">Uncharacterized protein</fullName>
    </submittedName>
</protein>
<feature type="transmembrane region" description="Helical" evidence="1">
    <location>
        <begin position="80"/>
        <end position="102"/>
    </location>
</feature>
<keyword evidence="1" id="KW-1133">Transmembrane helix</keyword>
<reference evidence="2" key="1">
    <citation type="submission" date="2019-08" db="EMBL/GenBank/DDBJ databases">
        <authorList>
            <person name="Kucharzyk K."/>
            <person name="Murdoch R.W."/>
            <person name="Higgins S."/>
            <person name="Loffler F."/>
        </authorList>
    </citation>
    <scope>NUCLEOTIDE SEQUENCE</scope>
</reference>